<name>A0A226DLS9_FOLCA</name>
<evidence type="ECO:0000256" key="4">
    <source>
        <dbReference type="ARBA" id="ARBA00022723"/>
    </source>
</evidence>
<evidence type="ECO:0000259" key="12">
    <source>
        <dbReference type="PROSITE" id="PS51805"/>
    </source>
</evidence>
<evidence type="ECO:0000256" key="2">
    <source>
        <dbReference type="ARBA" id="ARBA00004906"/>
    </source>
</evidence>
<dbReference type="Gene3D" id="3.30.40.10">
    <property type="entry name" value="Zinc/RING finger domain, C3HC4 (zinc finger)"/>
    <property type="match status" value="3"/>
</dbReference>
<evidence type="ECO:0000313" key="13">
    <source>
        <dbReference type="EMBL" id="OXA45551.1"/>
    </source>
</evidence>
<dbReference type="InterPro" id="IPR013083">
    <property type="entry name" value="Znf_RING/FYVE/PHD"/>
</dbReference>
<protein>
    <submittedName>
        <fullName evidence="13">G2/M phase-specific E3 ubiquitin-protein ligase</fullName>
    </submittedName>
</protein>
<dbReference type="InterPro" id="IPR059102">
    <property type="entry name" value="PHD_PHF7/G2E3-like"/>
</dbReference>
<dbReference type="EMBL" id="LNIX01000017">
    <property type="protein sequence ID" value="OXA45551.1"/>
    <property type="molecule type" value="Genomic_DNA"/>
</dbReference>
<evidence type="ECO:0000259" key="11">
    <source>
        <dbReference type="PROSITE" id="PS50089"/>
    </source>
</evidence>
<feature type="region of interest" description="Disordered" evidence="10">
    <location>
        <begin position="471"/>
        <end position="601"/>
    </location>
</feature>
<organism evidence="13 14">
    <name type="scientific">Folsomia candida</name>
    <name type="common">Springtail</name>
    <dbReference type="NCBI Taxonomy" id="158441"/>
    <lineage>
        <taxon>Eukaryota</taxon>
        <taxon>Metazoa</taxon>
        <taxon>Ecdysozoa</taxon>
        <taxon>Arthropoda</taxon>
        <taxon>Hexapoda</taxon>
        <taxon>Collembola</taxon>
        <taxon>Entomobryomorpha</taxon>
        <taxon>Isotomoidea</taxon>
        <taxon>Isotomidae</taxon>
        <taxon>Proisotominae</taxon>
        <taxon>Folsomia</taxon>
    </lineage>
</organism>
<dbReference type="PROSITE" id="PS50089">
    <property type="entry name" value="ZF_RING_2"/>
    <property type="match status" value="1"/>
</dbReference>
<proteinExistence type="predicted"/>
<keyword evidence="4" id="KW-0479">Metal-binding</keyword>
<evidence type="ECO:0000256" key="5">
    <source>
        <dbReference type="ARBA" id="ARBA00022771"/>
    </source>
</evidence>
<dbReference type="STRING" id="158441.A0A226DLS9"/>
<dbReference type="InterPro" id="IPR051188">
    <property type="entry name" value="PHD-type_Zinc_Finger"/>
</dbReference>
<dbReference type="InterPro" id="IPR034732">
    <property type="entry name" value="EPHD"/>
</dbReference>
<keyword evidence="3" id="KW-0808">Transferase</keyword>
<comment type="caution">
    <text evidence="13">The sequence shown here is derived from an EMBL/GenBank/DDBJ whole genome shotgun (WGS) entry which is preliminary data.</text>
</comment>
<dbReference type="GO" id="GO:0005634">
    <property type="term" value="C:nucleus"/>
    <property type="evidence" value="ECO:0007669"/>
    <property type="project" value="TreeGrafter"/>
</dbReference>
<dbReference type="Proteomes" id="UP000198287">
    <property type="component" value="Unassembled WGS sequence"/>
</dbReference>
<dbReference type="InterPro" id="IPR001841">
    <property type="entry name" value="Znf_RING"/>
</dbReference>
<keyword evidence="8" id="KW-0539">Nucleus</keyword>
<evidence type="ECO:0000256" key="6">
    <source>
        <dbReference type="ARBA" id="ARBA00022786"/>
    </source>
</evidence>
<dbReference type="PROSITE" id="PS51805">
    <property type="entry name" value="EPHD"/>
    <property type="match status" value="1"/>
</dbReference>
<feature type="compositionally biased region" description="Basic residues" evidence="10">
    <location>
        <begin position="474"/>
        <end position="502"/>
    </location>
</feature>
<dbReference type="PANTHER" id="PTHR12420">
    <property type="entry name" value="PHD FINGER PROTEIN"/>
    <property type="match status" value="1"/>
</dbReference>
<comment type="pathway">
    <text evidence="2">Protein modification; protein ubiquitination.</text>
</comment>
<gene>
    <name evidence="13" type="ORF">Fcan01_19672</name>
</gene>
<dbReference type="CDD" id="cd16448">
    <property type="entry name" value="RING-H2"/>
    <property type="match status" value="1"/>
</dbReference>
<keyword evidence="7" id="KW-0862">Zinc</keyword>
<dbReference type="InterPro" id="IPR011011">
    <property type="entry name" value="Znf_FYVE_PHD"/>
</dbReference>
<accession>A0A226DLS9</accession>
<evidence type="ECO:0000256" key="9">
    <source>
        <dbReference type="PROSITE-ProRule" id="PRU00175"/>
    </source>
</evidence>
<feature type="compositionally biased region" description="Polar residues" evidence="10">
    <location>
        <begin position="553"/>
        <end position="575"/>
    </location>
</feature>
<dbReference type="InterPro" id="IPR001965">
    <property type="entry name" value="Znf_PHD"/>
</dbReference>
<feature type="domain" description="RING-type" evidence="11">
    <location>
        <begin position="171"/>
        <end position="217"/>
    </location>
</feature>
<dbReference type="Pfam" id="PF13771">
    <property type="entry name" value="zf-HC5HC2H"/>
    <property type="match status" value="1"/>
</dbReference>
<dbReference type="PANTHER" id="PTHR12420:SF42">
    <property type="entry name" value="G2_M PHASE-SPECIFIC E3 UBIQUITIN-PROTEIN LIGASE"/>
    <property type="match status" value="1"/>
</dbReference>
<dbReference type="Pfam" id="PF13639">
    <property type="entry name" value="zf-RING_2"/>
    <property type="match status" value="1"/>
</dbReference>
<dbReference type="SUPFAM" id="SSF57850">
    <property type="entry name" value="RING/U-box"/>
    <property type="match status" value="1"/>
</dbReference>
<dbReference type="Pfam" id="PF26054">
    <property type="entry name" value="PHD_G2E3"/>
    <property type="match status" value="1"/>
</dbReference>
<evidence type="ECO:0000256" key="8">
    <source>
        <dbReference type="ARBA" id="ARBA00023242"/>
    </source>
</evidence>
<evidence type="ECO:0000313" key="14">
    <source>
        <dbReference type="Proteomes" id="UP000198287"/>
    </source>
</evidence>
<dbReference type="SMART" id="SM00249">
    <property type="entry name" value="PHD"/>
    <property type="match status" value="1"/>
</dbReference>
<keyword evidence="14" id="KW-1185">Reference proteome</keyword>
<comment type="subcellular location">
    <subcellularLocation>
        <location evidence="1">Nucleus</location>
    </subcellularLocation>
</comment>
<evidence type="ECO:0000256" key="1">
    <source>
        <dbReference type="ARBA" id="ARBA00004123"/>
    </source>
</evidence>
<keyword evidence="5 9" id="KW-0863">Zinc-finger</keyword>
<dbReference type="AlphaFoldDB" id="A0A226DLS9"/>
<evidence type="ECO:0000256" key="7">
    <source>
        <dbReference type="ARBA" id="ARBA00022833"/>
    </source>
</evidence>
<reference evidence="13 14" key="1">
    <citation type="submission" date="2015-12" db="EMBL/GenBank/DDBJ databases">
        <title>The genome of Folsomia candida.</title>
        <authorList>
            <person name="Faddeeva A."/>
            <person name="Derks M.F."/>
            <person name="Anvar Y."/>
            <person name="Smit S."/>
            <person name="Van Straalen N."/>
            <person name="Roelofs D."/>
        </authorList>
    </citation>
    <scope>NUCLEOTIDE SEQUENCE [LARGE SCALE GENOMIC DNA]</scope>
    <source>
        <strain evidence="13 14">VU population</strain>
        <tissue evidence="13">Whole body</tissue>
    </source>
</reference>
<feature type="domain" description="PHD-type" evidence="12">
    <location>
        <begin position="41"/>
        <end position="156"/>
    </location>
</feature>
<dbReference type="SUPFAM" id="SSF57903">
    <property type="entry name" value="FYVE/PHD zinc finger"/>
    <property type="match status" value="1"/>
</dbReference>
<dbReference type="CDD" id="cd15669">
    <property type="entry name" value="ePHD_PHF7_G2E3_like"/>
    <property type="match status" value="1"/>
</dbReference>
<evidence type="ECO:0000256" key="10">
    <source>
        <dbReference type="SAM" id="MobiDB-lite"/>
    </source>
</evidence>
<sequence>MGEENSAIELMQGRRSYSSEEDGIQIPELTLVKMITDKDNKLVCIFCKSPELNEVSYGPLYDLNGLVCHYFCMLFSSGLTQSGTDAEGILGFMPEDIMKEVRRGGRLKCTFCGKTGASIGCCTKACRTTYHFPCGLANDIQYQFLRNFETYCPKHYDHQNICLPDNEELSCPLCMSGISKDEDVIKGGCCNGSIFHKDCAKQMALNAGYFLKCPLCNETTKFIEELRTHGVFVPEQDASWERGTTFNDLLFQYSLCDAKVCLCPKGNDFNAEFGSYELARCSLCGASAIHKKCGKLKSVEDWECNACVAITKKEASTSESSSIPAISISGTQVHMLRSKGTNRKYFNMSKVKLLKVAKRFFPYNKDALANFRHQRVHELPDWRGHVLRVNLFNWFGKVNDMLSLQIGQDAAAPLAPPNNVGNGLVPTIPAMFRRSAASNPSQDPAGTIATSASTVKPVTVLQSSITKKSAASVVKKRKAPRKSTKWCRGVAKRNTNKNKQIKQRTLDSYGFSPVSDGSNNSPVQDGKRIDLNSTPVSSPAKRPKLTDIDDIQNESSLDQNNGGPISPLPCTSPTGTDAEGVDTGSTEAPRELEISDGVSAS</sequence>
<dbReference type="InterPro" id="IPR042013">
    <property type="entry name" value="PHF7/G2E3_ePHD"/>
</dbReference>
<evidence type="ECO:0000256" key="3">
    <source>
        <dbReference type="ARBA" id="ARBA00022679"/>
    </source>
</evidence>
<keyword evidence="6" id="KW-0833">Ubl conjugation pathway</keyword>
<dbReference type="OrthoDB" id="512616at2759"/>
<dbReference type="GO" id="GO:0008270">
    <property type="term" value="F:zinc ion binding"/>
    <property type="evidence" value="ECO:0007669"/>
    <property type="project" value="UniProtKB-KW"/>
</dbReference>